<dbReference type="EMBL" id="BARS01008631">
    <property type="protein sequence ID" value="GAF81569.1"/>
    <property type="molecule type" value="Genomic_DNA"/>
</dbReference>
<gene>
    <name evidence="2" type="ORF">S01H1_16405</name>
</gene>
<feature type="domain" description="DUF7467" evidence="1">
    <location>
        <begin position="67"/>
        <end position="142"/>
    </location>
</feature>
<feature type="domain" description="DUF7467" evidence="1">
    <location>
        <begin position="182"/>
        <end position="257"/>
    </location>
</feature>
<evidence type="ECO:0000313" key="2">
    <source>
        <dbReference type="EMBL" id="GAF81569.1"/>
    </source>
</evidence>
<dbReference type="InterPro" id="IPR055890">
    <property type="entry name" value="DUF7467"/>
</dbReference>
<comment type="caution">
    <text evidence="2">The sequence shown here is derived from an EMBL/GenBank/DDBJ whole genome shotgun (WGS) entry which is preliminary data.</text>
</comment>
<dbReference type="Pfam" id="PF24269">
    <property type="entry name" value="DUF7467"/>
    <property type="match status" value="3"/>
</dbReference>
<reference evidence="2" key="1">
    <citation type="journal article" date="2014" name="Front. Microbiol.">
        <title>High frequency of phylogenetically diverse reductive dehalogenase-homologous genes in deep subseafloor sedimentary metagenomes.</title>
        <authorList>
            <person name="Kawai M."/>
            <person name="Futagami T."/>
            <person name="Toyoda A."/>
            <person name="Takaki Y."/>
            <person name="Nishi S."/>
            <person name="Hori S."/>
            <person name="Arai W."/>
            <person name="Tsubouchi T."/>
            <person name="Morono Y."/>
            <person name="Uchiyama I."/>
            <person name="Ito T."/>
            <person name="Fujiyama A."/>
            <person name="Inagaki F."/>
            <person name="Takami H."/>
        </authorList>
    </citation>
    <scope>NUCLEOTIDE SEQUENCE</scope>
    <source>
        <strain evidence="2">Expedition CK06-06</strain>
    </source>
</reference>
<dbReference type="AlphaFoldDB" id="X0SKN0"/>
<sequence>NGTETKIHTSCSQPIGVGSVFGDFEVTAGESEKGGPLCRIGTPPPPDGECAECEGGLTSLTLKYLADPSTTDHIVVTDKGGKKVLFDDTVTGGETFSFVGQDKGGKMGAEIKVYSNGTETKIHTSCSQPIGVGSVFGDFEVTAGESEKGGPLCRIGTPPPPDGECAECEGGLTSLTLKYLADPSTTDHIVVTDKGGGKVLFDDTVTGGETFSFVGQDRGGKMGAEIKVYSNGMETKIHTSCSQPIGVGSIFGDFEVTAGESEKGGPLP</sequence>
<feature type="domain" description="DUF7467" evidence="1">
    <location>
        <begin position="4"/>
        <end position="27"/>
    </location>
</feature>
<accession>X0SKN0</accession>
<feature type="non-terminal residue" evidence="2">
    <location>
        <position position="1"/>
    </location>
</feature>
<name>X0SKN0_9ZZZZ</name>
<protein>
    <recommendedName>
        <fullName evidence="1">DUF7467 domain-containing protein</fullName>
    </recommendedName>
</protein>
<evidence type="ECO:0000259" key="1">
    <source>
        <dbReference type="Pfam" id="PF24269"/>
    </source>
</evidence>
<proteinExistence type="predicted"/>
<organism evidence="2">
    <name type="scientific">marine sediment metagenome</name>
    <dbReference type="NCBI Taxonomy" id="412755"/>
    <lineage>
        <taxon>unclassified sequences</taxon>
        <taxon>metagenomes</taxon>
        <taxon>ecological metagenomes</taxon>
    </lineage>
</organism>